<dbReference type="Proteomes" id="UP000039865">
    <property type="component" value="Unassembled WGS sequence"/>
</dbReference>
<dbReference type="EMBL" id="CCKQ01005008">
    <property type="protein sequence ID" value="CDW76155.1"/>
    <property type="molecule type" value="Genomic_DNA"/>
</dbReference>
<dbReference type="InParanoid" id="A0A078A1Z2"/>
<gene>
    <name evidence="2" type="primary">Contig1787.g1932</name>
    <name evidence="2" type="ORF">STYLEM_5153</name>
</gene>
<feature type="region of interest" description="Disordered" evidence="1">
    <location>
        <begin position="528"/>
        <end position="553"/>
    </location>
</feature>
<evidence type="ECO:0000313" key="3">
    <source>
        <dbReference type="Proteomes" id="UP000039865"/>
    </source>
</evidence>
<feature type="compositionally biased region" description="Low complexity" evidence="1">
    <location>
        <begin position="390"/>
        <end position="409"/>
    </location>
</feature>
<proteinExistence type="predicted"/>
<evidence type="ECO:0000313" key="2">
    <source>
        <dbReference type="EMBL" id="CDW76155.1"/>
    </source>
</evidence>
<sequence>MKTQVLSFENNASFSNEEDNQPIQQSIKVKQFVPSSLVRATLPVNLSNQQSHQNQFSSNAYQNNDNIQYQMQMQQSNIQTIIQPQKPIRKPFLTGGLSQIAPPPQQIQNLSQFNNTTQDLSITDPIQEEDEEENLSFQQELELLEAEPSKINSQPKEEKIIVHNKNLLFDVVPDVQKNTFLSNKVTSSQPKKGTGGLISIKNQSQEKPSLSGLQRVKQVTISSKEDLLTENKSGSQDQQSNKFGKMQQPPFKNEIKTGQQIITQIEKAQPLNQVINKTEVNAQQIQPLNQINIVSNTSQINNYSQQTQQMQQQPLQMPLLQNQLLPLGNLGAMQQNQQPSSYSEQLQQQLNLIMQMHSQLQFQMQNQNGIAGNPFAIQNSSQMPFIQPQNISNQQQQQPNHGNLQNPQNTSNGQTFGLQNQPNITNQLQQFQQSNLSNASQNNLTSQFQKSQQQLFQSNLQQNQNKIIAKPIVSQVVQQPAFKQAYPQDSLFGQFKESLEKPQNNGQSMLEYDLKTKAKYAMSQENFQQNSGRGYQSENLSSLDNSNNKSIISHTQNNYMPQSQPQYPHKSERNKCEAQTDTFKLKRKPLSQVRPSEVYSSAGQSIMNFKPYTQKDYSNLQTQATQQRLGGLGANIGNDDWQKAKLKKDTIQDFSQNVKLQNQIIIRQTSKPPQPPKPKEKTAREKAIEFAKSNVPKPKQKSNSIKEDKNQINNTKDRIENEFGIDENLDDFGTLVDIKANKAQKYQAKNDIALLDMKHQAYLDEVEKIKRNFNIKI</sequence>
<name>A0A078A1Z2_STYLE</name>
<feature type="region of interest" description="Disordered" evidence="1">
    <location>
        <begin position="1"/>
        <end position="21"/>
    </location>
</feature>
<keyword evidence="3" id="KW-1185">Reference proteome</keyword>
<feature type="region of interest" description="Disordered" evidence="1">
    <location>
        <begin position="390"/>
        <end position="420"/>
    </location>
</feature>
<evidence type="ECO:0000256" key="1">
    <source>
        <dbReference type="SAM" id="MobiDB-lite"/>
    </source>
</evidence>
<dbReference type="OrthoDB" id="304995at2759"/>
<reference evidence="2 3" key="1">
    <citation type="submission" date="2014-06" db="EMBL/GenBank/DDBJ databases">
        <authorList>
            <person name="Swart Estienne"/>
        </authorList>
    </citation>
    <scope>NUCLEOTIDE SEQUENCE [LARGE SCALE GENOMIC DNA]</scope>
    <source>
        <strain evidence="2 3">130c</strain>
    </source>
</reference>
<feature type="region of interest" description="Disordered" evidence="1">
    <location>
        <begin position="694"/>
        <end position="714"/>
    </location>
</feature>
<feature type="region of interest" description="Disordered" evidence="1">
    <location>
        <begin position="183"/>
        <end position="251"/>
    </location>
</feature>
<feature type="compositionally biased region" description="Polar residues" evidence="1">
    <location>
        <begin position="200"/>
        <end position="222"/>
    </location>
</feature>
<feature type="compositionally biased region" description="Basic and acidic residues" evidence="1">
    <location>
        <begin position="704"/>
        <end position="714"/>
    </location>
</feature>
<feature type="compositionally biased region" description="Polar residues" evidence="1">
    <location>
        <begin position="410"/>
        <end position="420"/>
    </location>
</feature>
<dbReference type="AlphaFoldDB" id="A0A078A1Z2"/>
<accession>A0A078A1Z2</accession>
<feature type="compositionally biased region" description="Polar residues" evidence="1">
    <location>
        <begin position="230"/>
        <end position="242"/>
    </location>
</feature>
<organism evidence="2 3">
    <name type="scientific">Stylonychia lemnae</name>
    <name type="common">Ciliate</name>
    <dbReference type="NCBI Taxonomy" id="5949"/>
    <lineage>
        <taxon>Eukaryota</taxon>
        <taxon>Sar</taxon>
        <taxon>Alveolata</taxon>
        <taxon>Ciliophora</taxon>
        <taxon>Intramacronucleata</taxon>
        <taxon>Spirotrichea</taxon>
        <taxon>Stichotrichia</taxon>
        <taxon>Sporadotrichida</taxon>
        <taxon>Oxytrichidae</taxon>
        <taxon>Stylonychinae</taxon>
        <taxon>Stylonychia</taxon>
    </lineage>
</organism>
<feature type="compositionally biased region" description="Low complexity" evidence="1">
    <location>
        <begin position="537"/>
        <end position="553"/>
    </location>
</feature>
<protein>
    <submittedName>
        <fullName evidence="2">Uncharacterized protein</fullName>
    </submittedName>
</protein>